<name>A0A1I1T0Q2_9BURK</name>
<proteinExistence type="inferred from homology"/>
<sequence>MHRNMFRWGLCGALAGLSAGMAPAQTVAPQGALEINAQAAPGTPLSRLFEAAWAAQPEALAAGDRMRSAASRRQAAGQWTAEAPAVSLSAKTDRFNGREGAREYEAGVALPLWLPGERGRTARLAEAQERAERGRLEAARLRTAGSVREAWWQWLRARAGLEWARERLKSARDLASDVARRVQAGDLALVDRHQAVGAVASATAAMAEAEGALQVARLGLDALAPGAPAAMELQGLPLDAPGMVEPLPAGTAAGMAVDAHPALAEVRQKAEVARHTAELTAVQQRANPELSIATTRDRGARGEAYQQSLTVAVRIPFGGGSRYEARLATALAEATEAQAQSERDHARVRADIAAAYARHAAAQAQWDAARERETLAGATRGFMQKSFALGETDLPTRLRIEQEAADAGREALRARLDRDAAVSALNQALGFLPSESGVPLSSPLSGAR</sequence>
<evidence type="ECO:0000256" key="2">
    <source>
        <dbReference type="SAM" id="SignalP"/>
    </source>
</evidence>
<evidence type="ECO:0000256" key="1">
    <source>
        <dbReference type="ARBA" id="ARBA00007613"/>
    </source>
</evidence>
<evidence type="ECO:0000313" key="4">
    <source>
        <dbReference type="Proteomes" id="UP000199517"/>
    </source>
</evidence>
<feature type="chain" id="PRO_5011583395" evidence="2">
    <location>
        <begin position="25"/>
        <end position="448"/>
    </location>
</feature>
<reference evidence="4" key="1">
    <citation type="submission" date="2016-10" db="EMBL/GenBank/DDBJ databases">
        <authorList>
            <person name="Varghese N."/>
            <person name="Submissions S."/>
        </authorList>
    </citation>
    <scope>NUCLEOTIDE SEQUENCE [LARGE SCALE GENOMIC DNA]</scope>
    <source>
        <strain evidence="4">DSM 7481</strain>
    </source>
</reference>
<dbReference type="Proteomes" id="UP000199517">
    <property type="component" value="Unassembled WGS sequence"/>
</dbReference>
<dbReference type="OrthoDB" id="8558511at2"/>
<keyword evidence="2" id="KW-0732">Signal</keyword>
<dbReference type="AlphaFoldDB" id="A0A1I1T0Q2"/>
<dbReference type="PANTHER" id="PTHR30203">
    <property type="entry name" value="OUTER MEMBRANE CATION EFFLUX PROTEIN"/>
    <property type="match status" value="1"/>
</dbReference>
<organism evidence="3 4">
    <name type="scientific">Paracidovorax konjaci</name>
    <dbReference type="NCBI Taxonomy" id="32040"/>
    <lineage>
        <taxon>Bacteria</taxon>
        <taxon>Pseudomonadati</taxon>
        <taxon>Pseudomonadota</taxon>
        <taxon>Betaproteobacteria</taxon>
        <taxon>Burkholderiales</taxon>
        <taxon>Comamonadaceae</taxon>
        <taxon>Paracidovorax</taxon>
    </lineage>
</organism>
<dbReference type="STRING" id="32040.SAMN04489710_10341"/>
<accession>A0A1I1T0Q2</accession>
<dbReference type="Pfam" id="PF02321">
    <property type="entry name" value="OEP"/>
    <property type="match status" value="2"/>
</dbReference>
<dbReference type="SUPFAM" id="SSF56954">
    <property type="entry name" value="Outer membrane efflux proteins (OEP)"/>
    <property type="match status" value="1"/>
</dbReference>
<evidence type="ECO:0000313" key="3">
    <source>
        <dbReference type="EMBL" id="SFD52171.1"/>
    </source>
</evidence>
<dbReference type="InterPro" id="IPR003423">
    <property type="entry name" value="OMP_efflux"/>
</dbReference>
<keyword evidence="4" id="KW-1185">Reference proteome</keyword>
<dbReference type="EMBL" id="FOMQ01000003">
    <property type="protein sequence ID" value="SFD52171.1"/>
    <property type="molecule type" value="Genomic_DNA"/>
</dbReference>
<feature type="signal peptide" evidence="2">
    <location>
        <begin position="1"/>
        <end position="24"/>
    </location>
</feature>
<dbReference type="Gene3D" id="1.20.1600.10">
    <property type="entry name" value="Outer membrane efflux proteins (OEP)"/>
    <property type="match status" value="1"/>
</dbReference>
<dbReference type="PANTHER" id="PTHR30203:SF24">
    <property type="entry name" value="BLR4935 PROTEIN"/>
    <property type="match status" value="1"/>
</dbReference>
<comment type="similarity">
    <text evidence="1">Belongs to the outer membrane factor (OMF) (TC 1.B.17) family.</text>
</comment>
<dbReference type="GO" id="GO:0015562">
    <property type="term" value="F:efflux transmembrane transporter activity"/>
    <property type="evidence" value="ECO:0007669"/>
    <property type="project" value="InterPro"/>
</dbReference>
<gene>
    <name evidence="3" type="ORF">SAMN04489710_10341</name>
</gene>
<protein>
    <submittedName>
        <fullName evidence="3">Outer membrane protein, cobalt-zinc-cadmium efflux system</fullName>
    </submittedName>
</protein>
<dbReference type="InterPro" id="IPR010131">
    <property type="entry name" value="MdtP/NodT-like"/>
</dbReference>